<gene>
    <name evidence="2" type="ORF">COU33_00255</name>
</gene>
<organism evidence="2 3">
    <name type="scientific">Candidatus Magasanikbacteria bacterium CG10_big_fil_rev_8_21_14_0_10_43_6</name>
    <dbReference type="NCBI Taxonomy" id="1974650"/>
    <lineage>
        <taxon>Bacteria</taxon>
        <taxon>Candidatus Magasanikiibacteriota</taxon>
    </lineage>
</organism>
<accession>A0A2M6W2D9</accession>
<dbReference type="AlphaFoldDB" id="A0A2M6W2D9"/>
<dbReference type="EMBL" id="PFBZ01000011">
    <property type="protein sequence ID" value="PIT86963.1"/>
    <property type="molecule type" value="Genomic_DNA"/>
</dbReference>
<feature type="domain" description="Rhodanese" evidence="1">
    <location>
        <begin position="1"/>
        <end position="33"/>
    </location>
</feature>
<sequence length="36" mass="3859">QAADALEKGGYTNVIHYKEGLAGWRNAGYTFEGEAA</sequence>
<comment type="caution">
    <text evidence="2">The sequence shown here is derived from an EMBL/GenBank/DDBJ whole genome shotgun (WGS) entry which is preliminary data.</text>
</comment>
<proteinExistence type="predicted"/>
<dbReference type="InterPro" id="IPR001763">
    <property type="entry name" value="Rhodanese-like_dom"/>
</dbReference>
<feature type="non-terminal residue" evidence="2">
    <location>
        <position position="1"/>
    </location>
</feature>
<name>A0A2M6W2D9_9BACT</name>
<dbReference type="InterPro" id="IPR036873">
    <property type="entry name" value="Rhodanese-like_dom_sf"/>
</dbReference>
<dbReference type="Gene3D" id="3.40.250.10">
    <property type="entry name" value="Rhodanese-like domain"/>
    <property type="match status" value="1"/>
</dbReference>
<dbReference type="SUPFAM" id="SSF52821">
    <property type="entry name" value="Rhodanese/Cell cycle control phosphatase"/>
    <property type="match status" value="1"/>
</dbReference>
<reference evidence="3" key="1">
    <citation type="submission" date="2017-09" db="EMBL/GenBank/DDBJ databases">
        <title>Depth-based differentiation of microbial function through sediment-hosted aquifers and enrichment of novel symbionts in the deep terrestrial subsurface.</title>
        <authorList>
            <person name="Probst A.J."/>
            <person name="Ladd B."/>
            <person name="Jarett J.K."/>
            <person name="Geller-Mcgrath D.E."/>
            <person name="Sieber C.M.K."/>
            <person name="Emerson J.B."/>
            <person name="Anantharaman K."/>
            <person name="Thomas B.C."/>
            <person name="Malmstrom R."/>
            <person name="Stieglmeier M."/>
            <person name="Klingl A."/>
            <person name="Woyke T."/>
            <person name="Ryan C.M."/>
            <person name="Banfield J.F."/>
        </authorList>
    </citation>
    <scope>NUCLEOTIDE SEQUENCE [LARGE SCALE GENOMIC DNA]</scope>
</reference>
<dbReference type="Proteomes" id="UP000229362">
    <property type="component" value="Unassembled WGS sequence"/>
</dbReference>
<evidence type="ECO:0000313" key="3">
    <source>
        <dbReference type="Proteomes" id="UP000229362"/>
    </source>
</evidence>
<evidence type="ECO:0000259" key="1">
    <source>
        <dbReference type="PROSITE" id="PS50206"/>
    </source>
</evidence>
<dbReference type="PROSITE" id="PS50206">
    <property type="entry name" value="RHODANESE_3"/>
    <property type="match status" value="1"/>
</dbReference>
<evidence type="ECO:0000313" key="2">
    <source>
        <dbReference type="EMBL" id="PIT86963.1"/>
    </source>
</evidence>
<protein>
    <submittedName>
        <fullName evidence="2">Rhodanese-like domain-containing protein</fullName>
    </submittedName>
</protein>